<name>A0ABY5BNK9_9LACO</name>
<dbReference type="RefSeq" id="WP_252750153.1">
    <property type="nucleotide sequence ID" value="NZ_CP097116.1"/>
</dbReference>
<keyword evidence="8" id="KW-1185">Reference proteome</keyword>
<dbReference type="InterPro" id="IPR006214">
    <property type="entry name" value="Bax_inhibitor_1-related"/>
</dbReference>
<keyword evidence="3 6" id="KW-0812">Transmembrane</keyword>
<organism evidence="7 8">
    <name type="scientific">Fructilactobacillus myrtifloralis</name>
    <dbReference type="NCBI Taxonomy" id="2940301"/>
    <lineage>
        <taxon>Bacteria</taxon>
        <taxon>Bacillati</taxon>
        <taxon>Bacillota</taxon>
        <taxon>Bacilli</taxon>
        <taxon>Lactobacillales</taxon>
        <taxon>Lactobacillaceae</taxon>
        <taxon>Fructilactobacillus</taxon>
    </lineage>
</organism>
<dbReference type="EMBL" id="CP097116">
    <property type="protein sequence ID" value="USS85258.1"/>
    <property type="molecule type" value="Genomic_DNA"/>
</dbReference>
<comment type="subcellular location">
    <subcellularLocation>
        <location evidence="1">Membrane</location>
        <topology evidence="1">Multi-pass membrane protein</topology>
    </subcellularLocation>
</comment>
<dbReference type="CDD" id="cd10432">
    <property type="entry name" value="BI-1-like_bacterial"/>
    <property type="match status" value="1"/>
</dbReference>
<protein>
    <submittedName>
        <fullName evidence="7">Bax inhibitor-1 family protein</fullName>
    </submittedName>
</protein>
<feature type="transmembrane region" description="Helical" evidence="6">
    <location>
        <begin position="109"/>
        <end position="127"/>
    </location>
</feature>
<evidence type="ECO:0000256" key="1">
    <source>
        <dbReference type="ARBA" id="ARBA00004141"/>
    </source>
</evidence>
<evidence type="ECO:0000256" key="2">
    <source>
        <dbReference type="ARBA" id="ARBA00010350"/>
    </source>
</evidence>
<evidence type="ECO:0000313" key="7">
    <source>
        <dbReference type="EMBL" id="USS85258.1"/>
    </source>
</evidence>
<proteinExistence type="inferred from homology"/>
<evidence type="ECO:0000256" key="6">
    <source>
        <dbReference type="RuleBase" id="RU004379"/>
    </source>
</evidence>
<feature type="transmembrane region" description="Helical" evidence="6">
    <location>
        <begin position="163"/>
        <end position="181"/>
    </location>
</feature>
<evidence type="ECO:0000313" key="8">
    <source>
        <dbReference type="Proteomes" id="UP001056707"/>
    </source>
</evidence>
<gene>
    <name evidence="7" type="ORF">M3M35_00925</name>
</gene>
<keyword evidence="4 6" id="KW-1133">Transmembrane helix</keyword>
<evidence type="ECO:0000256" key="4">
    <source>
        <dbReference type="ARBA" id="ARBA00022989"/>
    </source>
</evidence>
<feature type="transmembrane region" description="Helical" evidence="6">
    <location>
        <begin position="84"/>
        <end position="103"/>
    </location>
</feature>
<dbReference type="PANTHER" id="PTHR23291:SF50">
    <property type="entry name" value="PROTEIN LIFEGUARD 4"/>
    <property type="match status" value="1"/>
</dbReference>
<feature type="transmembrane region" description="Helical" evidence="6">
    <location>
        <begin position="52"/>
        <end position="72"/>
    </location>
</feature>
<sequence>MNGEILGNTQDLAQRLIAKTYQKVTIGLIITGLVMAFMATFMRGFIMSMGLGTSLIFLVIMIGLMFMLSRSVSNENSSPSTANAIYYALTVLFGVSTSPLLVYYNMNTVGLAMLATALMFGGLTYYANHTKKNYIPMGIYLFWALLAAVVLSIVAIFIRIPGFYLLIDVVLLVIFSFYIIVDTQSVKQYANQVTSESQLEKYSTIGALNIYIDVLNLFEILVELFGAGQSNNN</sequence>
<evidence type="ECO:0000256" key="5">
    <source>
        <dbReference type="ARBA" id="ARBA00023136"/>
    </source>
</evidence>
<evidence type="ECO:0000256" key="3">
    <source>
        <dbReference type="ARBA" id="ARBA00022692"/>
    </source>
</evidence>
<feature type="transmembrane region" description="Helical" evidence="6">
    <location>
        <begin position="139"/>
        <end position="157"/>
    </location>
</feature>
<comment type="similarity">
    <text evidence="2 6">Belongs to the BI1 family.</text>
</comment>
<dbReference type="PANTHER" id="PTHR23291">
    <property type="entry name" value="BAX INHIBITOR-RELATED"/>
    <property type="match status" value="1"/>
</dbReference>
<dbReference type="Pfam" id="PF01027">
    <property type="entry name" value="Bax1-I"/>
    <property type="match status" value="1"/>
</dbReference>
<accession>A0ABY5BNK9</accession>
<keyword evidence="5 6" id="KW-0472">Membrane</keyword>
<dbReference type="Proteomes" id="UP001056707">
    <property type="component" value="Chromosome"/>
</dbReference>
<feature type="transmembrane region" description="Helical" evidence="6">
    <location>
        <begin position="24"/>
        <end position="46"/>
    </location>
</feature>
<reference evidence="7" key="1">
    <citation type="submission" date="2022-05" db="EMBL/GenBank/DDBJ databases">
        <authorList>
            <person name="Oliphant S.A."/>
            <person name="Watson-Haigh N.S."/>
            <person name="Sumby K.M."/>
            <person name="Gardner J.M."/>
            <person name="Jiranek V."/>
        </authorList>
    </citation>
    <scope>NUCLEOTIDE SEQUENCE</scope>
    <source>
        <strain evidence="7">KI16_H9</strain>
    </source>
</reference>